<dbReference type="Proteomes" id="UP001212997">
    <property type="component" value="Unassembled WGS sequence"/>
</dbReference>
<evidence type="ECO:0000313" key="3">
    <source>
        <dbReference type="Proteomes" id="UP001212997"/>
    </source>
</evidence>
<dbReference type="EMBL" id="JANAWD010000079">
    <property type="protein sequence ID" value="KAJ3487911.1"/>
    <property type="molecule type" value="Genomic_DNA"/>
</dbReference>
<keyword evidence="3" id="KW-1185">Reference proteome</keyword>
<comment type="caution">
    <text evidence="2">The sequence shown here is derived from an EMBL/GenBank/DDBJ whole genome shotgun (WGS) entry which is preliminary data.</text>
</comment>
<evidence type="ECO:0000256" key="1">
    <source>
        <dbReference type="SAM" id="MobiDB-lite"/>
    </source>
</evidence>
<reference evidence="2" key="1">
    <citation type="submission" date="2022-07" db="EMBL/GenBank/DDBJ databases">
        <title>Genome Sequence of Physisporinus lineatus.</title>
        <authorList>
            <person name="Buettner E."/>
        </authorList>
    </citation>
    <scope>NUCLEOTIDE SEQUENCE</scope>
    <source>
        <strain evidence="2">VT162</strain>
    </source>
</reference>
<sequence length="113" mass="12731">MERTPNTNSQTTPRRASVCDLHEQPYATHEQPSHTSRSRREHDATPSPTDSDSEHEPDDAGWTTLEDTSFMEEQNVIVDDEEAPQIDIDETQALHFFASAFSGIMSAFTSTNY</sequence>
<evidence type="ECO:0000313" key="2">
    <source>
        <dbReference type="EMBL" id="KAJ3487911.1"/>
    </source>
</evidence>
<accession>A0AAD5V9D5</accession>
<dbReference type="AlphaFoldDB" id="A0AAD5V9D5"/>
<feature type="region of interest" description="Disordered" evidence="1">
    <location>
        <begin position="1"/>
        <end position="73"/>
    </location>
</feature>
<name>A0AAD5V9D5_9APHY</name>
<gene>
    <name evidence="2" type="ORF">NLI96_g3217</name>
</gene>
<feature type="compositionally biased region" description="Polar residues" evidence="1">
    <location>
        <begin position="1"/>
        <end position="14"/>
    </location>
</feature>
<protein>
    <submittedName>
        <fullName evidence="2">Uncharacterized protein</fullName>
    </submittedName>
</protein>
<proteinExistence type="predicted"/>
<organism evidence="2 3">
    <name type="scientific">Meripilus lineatus</name>
    <dbReference type="NCBI Taxonomy" id="2056292"/>
    <lineage>
        <taxon>Eukaryota</taxon>
        <taxon>Fungi</taxon>
        <taxon>Dikarya</taxon>
        <taxon>Basidiomycota</taxon>
        <taxon>Agaricomycotina</taxon>
        <taxon>Agaricomycetes</taxon>
        <taxon>Polyporales</taxon>
        <taxon>Meripilaceae</taxon>
        <taxon>Meripilus</taxon>
    </lineage>
</organism>